<accession>A0A4R1PY14</accession>
<name>A0A4R1PY14_9GAMM</name>
<organism evidence="2 3">
    <name type="scientific">Azotobacter chroococcum</name>
    <dbReference type="NCBI Taxonomy" id="353"/>
    <lineage>
        <taxon>Bacteria</taxon>
        <taxon>Pseudomonadati</taxon>
        <taxon>Pseudomonadota</taxon>
        <taxon>Gammaproteobacteria</taxon>
        <taxon>Pseudomonadales</taxon>
        <taxon>Pseudomonadaceae</taxon>
        <taxon>Azotobacter</taxon>
    </lineage>
</organism>
<dbReference type="AlphaFoldDB" id="A0A4R1PY14"/>
<protein>
    <recommendedName>
        <fullName evidence="4">Lipoprotein</fullName>
    </recommendedName>
</protein>
<reference evidence="2 3" key="1">
    <citation type="submission" date="2019-03" db="EMBL/GenBank/DDBJ databases">
        <title>Genomic Encyclopedia of Type Strains, Phase IV (KMG-IV): sequencing the most valuable type-strain genomes for metagenomic binning, comparative biology and taxonomic classification.</title>
        <authorList>
            <person name="Goeker M."/>
        </authorList>
    </citation>
    <scope>NUCLEOTIDE SEQUENCE [LARGE SCALE GENOMIC DNA]</scope>
    <source>
        <strain evidence="2 3">DSM 2286</strain>
    </source>
</reference>
<dbReference type="RefSeq" id="WP_131301876.1">
    <property type="nucleotide sequence ID" value="NZ_JBHLST010000009.1"/>
</dbReference>
<comment type="caution">
    <text evidence="2">The sequence shown here is derived from an EMBL/GenBank/DDBJ whole genome shotgun (WGS) entry which is preliminary data.</text>
</comment>
<proteinExistence type="predicted"/>
<feature type="signal peptide" evidence="1">
    <location>
        <begin position="1"/>
        <end position="20"/>
    </location>
</feature>
<feature type="chain" id="PRO_5020251393" description="Lipoprotein" evidence="1">
    <location>
        <begin position="21"/>
        <end position="98"/>
    </location>
</feature>
<keyword evidence="1" id="KW-0732">Signal</keyword>
<dbReference type="Proteomes" id="UP000295169">
    <property type="component" value="Unassembled WGS sequence"/>
</dbReference>
<evidence type="ECO:0000256" key="1">
    <source>
        <dbReference type="SAM" id="SignalP"/>
    </source>
</evidence>
<dbReference type="PROSITE" id="PS51257">
    <property type="entry name" value="PROKAR_LIPOPROTEIN"/>
    <property type="match status" value="1"/>
</dbReference>
<gene>
    <name evidence="2" type="ORF">EV691_10662</name>
</gene>
<dbReference type="EMBL" id="SMMU01000006">
    <property type="protein sequence ID" value="TCL32809.1"/>
    <property type="molecule type" value="Genomic_DNA"/>
</dbReference>
<evidence type="ECO:0008006" key="4">
    <source>
        <dbReference type="Google" id="ProtNLM"/>
    </source>
</evidence>
<evidence type="ECO:0000313" key="3">
    <source>
        <dbReference type="Proteomes" id="UP000295169"/>
    </source>
</evidence>
<sequence>MKAMLPLSLLLLATAGCMHFEEGRVGPLGTSVYETHYQQIADKRQAANPGTEVSPTGIDGPLTETVLDGFRGVTGNAKQVSQPIQINVESGSGGSGGN</sequence>
<evidence type="ECO:0000313" key="2">
    <source>
        <dbReference type="EMBL" id="TCL32809.1"/>
    </source>
</evidence>